<dbReference type="InterPro" id="IPR050221">
    <property type="entry name" value="26S_Proteasome_ATPase"/>
</dbReference>
<dbReference type="SMART" id="SM00382">
    <property type="entry name" value="AAA"/>
    <property type="match status" value="1"/>
</dbReference>
<evidence type="ECO:0000259" key="4">
    <source>
        <dbReference type="SMART" id="SM00382"/>
    </source>
</evidence>
<sequence length="538" mass="62129">MRYLLDQRSYDEMVKQTSHPRDCYVRGHEYCHHLYIDGVKYTVARAVYACMKEAQAKNDTDAMLHLQMHISDLERLISAARARGENVQALRLLGDPPPSDEEARPQLDNSFMPKAPQTIEETGLNRTFLTEHFLRILYNKGRATGREIAATMGVIYQIIEPIITDLRNVEQIDIIGQRGYGDINYEYVLTIRGHEAAQAALDKTQYVGPCPVVLDDWIASVKAQTVRHVKVTRRNIRDAFEGLVMDESILNMVGPAVNSASSVMLFGYPGNGKTTIAERITHLMGDDIFIPYTVYADGAIIKFYDAVIHEPPRRPWDEEIEYDRRWVRISRPVVIVGGELTLEQLNLIYNETSKIYEAPFQMKANCGIFLIDDFGRQQVRVFDLLNRWIVPLEKRYDYLNTVTGQKIQIPFDQLIMFSTNLDPKDLGDDALLRRIKFKIEIIDPTEEQWREIWKIMCNVRKVPYDDRSIDYLVAKWFRADGRPFRMCQPRDILDQLISIARYNMETPLLTADLLDAACLSYFPSKEKKNFGAKVRLDL</sequence>
<evidence type="ECO:0000256" key="1">
    <source>
        <dbReference type="ARBA" id="ARBA00022741"/>
    </source>
</evidence>
<proteinExistence type="predicted"/>
<gene>
    <name evidence="5" type="ordered locus">Rcas_2742</name>
</gene>
<evidence type="ECO:0000313" key="5">
    <source>
        <dbReference type="EMBL" id="ABU58813.1"/>
    </source>
</evidence>
<keyword evidence="6" id="KW-1185">Reference proteome</keyword>
<dbReference type="STRING" id="383372.Rcas_2742"/>
<keyword evidence="1" id="KW-0547">Nucleotide-binding</keyword>
<dbReference type="RefSeq" id="WP_012121237.1">
    <property type="nucleotide sequence ID" value="NC_009767.1"/>
</dbReference>
<dbReference type="GO" id="GO:0005524">
    <property type="term" value="F:ATP binding"/>
    <property type="evidence" value="ECO:0007669"/>
    <property type="project" value="UniProtKB-KW"/>
</dbReference>
<dbReference type="SUPFAM" id="SSF52540">
    <property type="entry name" value="P-loop containing nucleoside triphosphate hydrolases"/>
    <property type="match status" value="1"/>
</dbReference>
<dbReference type="PANTHER" id="PTHR23073">
    <property type="entry name" value="26S PROTEASOME REGULATORY SUBUNIT"/>
    <property type="match status" value="1"/>
</dbReference>
<dbReference type="HOGENOM" id="CLU_029703_1_0_0"/>
<dbReference type="KEGG" id="rca:Rcas_2742"/>
<name>A7NMP2_ROSCS</name>
<accession>A7NMP2</accession>
<evidence type="ECO:0000256" key="2">
    <source>
        <dbReference type="ARBA" id="ARBA00022840"/>
    </source>
</evidence>
<protein>
    <submittedName>
        <fullName evidence="5">AAA ATPase</fullName>
    </submittedName>
</protein>
<feature type="domain" description="AAA+ ATPase" evidence="4">
    <location>
        <begin position="259"/>
        <end position="445"/>
    </location>
</feature>
<dbReference type="Proteomes" id="UP000000263">
    <property type="component" value="Chromosome"/>
</dbReference>
<dbReference type="EMBL" id="CP000804">
    <property type="protein sequence ID" value="ABU58813.1"/>
    <property type="molecule type" value="Genomic_DNA"/>
</dbReference>
<organism evidence="5 6">
    <name type="scientific">Roseiflexus castenholzii (strain DSM 13941 / HLO8)</name>
    <dbReference type="NCBI Taxonomy" id="383372"/>
    <lineage>
        <taxon>Bacteria</taxon>
        <taxon>Bacillati</taxon>
        <taxon>Chloroflexota</taxon>
        <taxon>Chloroflexia</taxon>
        <taxon>Chloroflexales</taxon>
        <taxon>Roseiflexineae</taxon>
        <taxon>Roseiflexaceae</taxon>
        <taxon>Roseiflexus</taxon>
    </lineage>
</organism>
<dbReference type="Gene3D" id="3.40.50.300">
    <property type="entry name" value="P-loop containing nucleotide triphosphate hydrolases"/>
    <property type="match status" value="1"/>
</dbReference>
<evidence type="ECO:0000313" key="6">
    <source>
        <dbReference type="Proteomes" id="UP000000263"/>
    </source>
</evidence>
<dbReference type="OrthoDB" id="9783370at2"/>
<dbReference type="AlphaFoldDB" id="A7NMP2"/>
<keyword evidence="2" id="KW-0067">ATP-binding</keyword>
<feature type="region of interest" description="Disordered" evidence="3">
    <location>
        <begin position="93"/>
        <end position="113"/>
    </location>
</feature>
<dbReference type="eggNOG" id="COG0714">
    <property type="taxonomic scope" value="Bacteria"/>
</dbReference>
<dbReference type="InterPro" id="IPR003593">
    <property type="entry name" value="AAA+_ATPase"/>
</dbReference>
<evidence type="ECO:0000256" key="3">
    <source>
        <dbReference type="SAM" id="MobiDB-lite"/>
    </source>
</evidence>
<dbReference type="InterPro" id="IPR027417">
    <property type="entry name" value="P-loop_NTPase"/>
</dbReference>
<reference evidence="5 6" key="1">
    <citation type="submission" date="2007-08" db="EMBL/GenBank/DDBJ databases">
        <title>Complete sequence of Roseiflexus castenholzii DSM 13941.</title>
        <authorList>
            <consortium name="US DOE Joint Genome Institute"/>
            <person name="Copeland A."/>
            <person name="Lucas S."/>
            <person name="Lapidus A."/>
            <person name="Barry K."/>
            <person name="Glavina del Rio T."/>
            <person name="Dalin E."/>
            <person name="Tice H."/>
            <person name="Pitluck S."/>
            <person name="Thompson L.S."/>
            <person name="Brettin T."/>
            <person name="Bruce D."/>
            <person name="Detter J.C."/>
            <person name="Han C."/>
            <person name="Tapia R."/>
            <person name="Schmutz J."/>
            <person name="Larimer F."/>
            <person name="Land M."/>
            <person name="Hauser L."/>
            <person name="Kyrpides N."/>
            <person name="Mikhailova N."/>
            <person name="Bryant D.A."/>
            <person name="Hanada S."/>
            <person name="Tsukatani Y."/>
            <person name="Richardson P."/>
        </authorList>
    </citation>
    <scope>NUCLEOTIDE SEQUENCE [LARGE SCALE GENOMIC DNA]</scope>
    <source>
        <strain evidence="6">DSM 13941 / HLO8</strain>
    </source>
</reference>